<sequence>MEESLFWLIYSYLVFVIIFGTMIAFWFYIESLQSLSPKETSLLGNLEPLSAVLTTVFG</sequence>
<dbReference type="AlphaFoldDB" id="A0A024QHZ6"/>
<protein>
    <submittedName>
        <fullName evidence="5">Carboxylate/amino acid/amine transporter</fullName>
    </submittedName>
</protein>
<dbReference type="EMBL" id="CCDP010000003">
    <property type="protein sequence ID" value="CDQ41561.1"/>
    <property type="molecule type" value="Genomic_DNA"/>
</dbReference>
<evidence type="ECO:0000313" key="5">
    <source>
        <dbReference type="EMBL" id="CDQ41561.1"/>
    </source>
</evidence>
<dbReference type="Pfam" id="PF00892">
    <property type="entry name" value="EamA"/>
    <property type="match status" value="1"/>
</dbReference>
<dbReference type="InterPro" id="IPR000620">
    <property type="entry name" value="EamA_dom"/>
</dbReference>
<feature type="domain" description="EamA" evidence="4">
    <location>
        <begin position="11"/>
        <end position="56"/>
    </location>
</feature>
<evidence type="ECO:0000256" key="3">
    <source>
        <dbReference type="SAM" id="Phobius"/>
    </source>
</evidence>
<evidence type="ECO:0000259" key="4">
    <source>
        <dbReference type="Pfam" id="PF00892"/>
    </source>
</evidence>
<organism evidence="5 6">
    <name type="scientific">Virgibacillus massiliensis</name>
    <dbReference type="NCBI Taxonomy" id="1462526"/>
    <lineage>
        <taxon>Bacteria</taxon>
        <taxon>Bacillati</taxon>
        <taxon>Bacillota</taxon>
        <taxon>Bacilli</taxon>
        <taxon>Bacillales</taxon>
        <taxon>Bacillaceae</taxon>
        <taxon>Virgibacillus</taxon>
    </lineage>
</organism>
<name>A0A024QHZ6_9BACI</name>
<dbReference type="SUPFAM" id="SSF103481">
    <property type="entry name" value="Multidrug resistance efflux transporter EmrE"/>
    <property type="match status" value="1"/>
</dbReference>
<comment type="caution">
    <text evidence="5">The sequence shown here is derived from an EMBL/GenBank/DDBJ whole genome shotgun (WGS) entry which is preliminary data.</text>
</comment>
<dbReference type="eggNOG" id="COG0697">
    <property type="taxonomic scope" value="Bacteria"/>
</dbReference>
<evidence type="ECO:0000256" key="2">
    <source>
        <dbReference type="ARBA" id="ARBA00007362"/>
    </source>
</evidence>
<dbReference type="STRING" id="1462526.BN990_03934"/>
<dbReference type="Proteomes" id="UP000028875">
    <property type="component" value="Unassembled WGS sequence"/>
</dbReference>
<evidence type="ECO:0000313" key="6">
    <source>
        <dbReference type="Proteomes" id="UP000028875"/>
    </source>
</evidence>
<reference evidence="6" key="2">
    <citation type="submission" date="2014-05" db="EMBL/GenBank/DDBJ databases">
        <title>Draft genome sequence of Virgibacillus massiliensis Vm-5.</title>
        <authorList>
            <person name="Khelaifia S."/>
            <person name="Croce O."/>
            <person name="Lagier J.C."/>
            <person name="Raoult D."/>
        </authorList>
    </citation>
    <scope>NUCLEOTIDE SEQUENCE [LARGE SCALE GENOMIC DNA]</scope>
    <source>
        <strain evidence="6">Vm-5</strain>
    </source>
</reference>
<gene>
    <name evidence="5" type="ORF">BN990_03934</name>
</gene>
<comment type="similarity">
    <text evidence="2">Belongs to the EamA transporter family.</text>
</comment>
<evidence type="ECO:0000256" key="1">
    <source>
        <dbReference type="ARBA" id="ARBA00004127"/>
    </source>
</evidence>
<reference evidence="5 6" key="1">
    <citation type="submission" date="2014-03" db="EMBL/GenBank/DDBJ databases">
        <authorList>
            <person name="Urmite Genomes U."/>
        </authorList>
    </citation>
    <scope>NUCLEOTIDE SEQUENCE [LARGE SCALE GENOMIC DNA]</scope>
    <source>
        <strain evidence="5 6">Vm-5</strain>
    </source>
</reference>
<dbReference type="GO" id="GO:0016020">
    <property type="term" value="C:membrane"/>
    <property type="evidence" value="ECO:0007669"/>
    <property type="project" value="InterPro"/>
</dbReference>
<keyword evidence="6" id="KW-1185">Reference proteome</keyword>
<proteinExistence type="inferred from homology"/>
<feature type="transmembrane region" description="Helical" evidence="3">
    <location>
        <begin position="6"/>
        <end position="29"/>
    </location>
</feature>
<keyword evidence="3" id="KW-1133">Transmembrane helix</keyword>
<dbReference type="InterPro" id="IPR037185">
    <property type="entry name" value="EmrE-like"/>
</dbReference>
<comment type="subcellular location">
    <subcellularLocation>
        <location evidence="1">Endomembrane system</location>
        <topology evidence="1">Multi-pass membrane protein</topology>
    </subcellularLocation>
</comment>
<accession>A0A024QHZ6</accession>
<keyword evidence="3" id="KW-0812">Transmembrane</keyword>
<keyword evidence="3" id="KW-0472">Membrane</keyword>